<dbReference type="Proteomes" id="UP000198867">
    <property type="component" value="Unassembled WGS sequence"/>
</dbReference>
<evidence type="ECO:0000313" key="1">
    <source>
        <dbReference type="EMBL" id="SFN49177.1"/>
    </source>
</evidence>
<dbReference type="RefSeq" id="WP_090709028.1">
    <property type="nucleotide sequence ID" value="NZ_FOVM01000002.1"/>
</dbReference>
<dbReference type="OrthoDB" id="960444at2"/>
<evidence type="ECO:0008006" key="3">
    <source>
        <dbReference type="Google" id="ProtNLM"/>
    </source>
</evidence>
<protein>
    <recommendedName>
        <fullName evidence="3">Lipocalin-like domain-containing protein</fullName>
    </recommendedName>
</protein>
<gene>
    <name evidence="1" type="ORF">SAMN05216219_0787</name>
</gene>
<accession>A0A1I4ZG92</accession>
<reference evidence="2" key="1">
    <citation type="submission" date="2016-10" db="EMBL/GenBank/DDBJ databases">
        <authorList>
            <person name="Varghese N."/>
            <person name="Submissions S."/>
        </authorList>
    </citation>
    <scope>NUCLEOTIDE SEQUENCE [LARGE SCALE GENOMIC DNA]</scope>
    <source>
        <strain evidence="2">CGMCC 1.11101</strain>
    </source>
</reference>
<keyword evidence="2" id="KW-1185">Reference proteome</keyword>
<dbReference type="AlphaFoldDB" id="A0A1I4ZG92"/>
<dbReference type="EMBL" id="FOVM01000002">
    <property type="protein sequence ID" value="SFN49177.1"/>
    <property type="molecule type" value="Genomic_DNA"/>
</dbReference>
<proteinExistence type="predicted"/>
<evidence type="ECO:0000313" key="2">
    <source>
        <dbReference type="Proteomes" id="UP000198867"/>
    </source>
</evidence>
<name>A0A1I4ZG92_9MICO</name>
<dbReference type="STRING" id="995034.SAMN05216219_0787"/>
<organism evidence="1 2">
    <name type="scientific">Mycetocola miduiensis</name>
    <dbReference type="NCBI Taxonomy" id="995034"/>
    <lineage>
        <taxon>Bacteria</taxon>
        <taxon>Bacillati</taxon>
        <taxon>Actinomycetota</taxon>
        <taxon>Actinomycetes</taxon>
        <taxon>Micrococcales</taxon>
        <taxon>Microbacteriaceae</taxon>
        <taxon>Mycetocola</taxon>
    </lineage>
</organism>
<sequence length="104" mass="11470">MPDPANPTQSTPSLQGEWRNVTPGIETSQYPAKLVFDSARYRGTRAEGQGMIWWDAGTFRLADDETLVLSTATDELVKYQISLGGDRFVVTDPAGVTVTYERIS</sequence>